<feature type="compositionally biased region" description="Acidic residues" evidence="1">
    <location>
        <begin position="177"/>
        <end position="190"/>
    </location>
</feature>
<organism evidence="2 3">
    <name type="scientific">Protea cynaroides</name>
    <dbReference type="NCBI Taxonomy" id="273540"/>
    <lineage>
        <taxon>Eukaryota</taxon>
        <taxon>Viridiplantae</taxon>
        <taxon>Streptophyta</taxon>
        <taxon>Embryophyta</taxon>
        <taxon>Tracheophyta</taxon>
        <taxon>Spermatophyta</taxon>
        <taxon>Magnoliopsida</taxon>
        <taxon>Proteales</taxon>
        <taxon>Proteaceae</taxon>
        <taxon>Protea</taxon>
    </lineage>
</organism>
<protein>
    <submittedName>
        <fullName evidence="2">Uncharacterized protein</fullName>
    </submittedName>
</protein>
<feature type="region of interest" description="Disordered" evidence="1">
    <location>
        <begin position="175"/>
        <end position="201"/>
    </location>
</feature>
<reference evidence="2" key="1">
    <citation type="journal article" date="2023" name="Plant J.">
        <title>The genome of the king protea, Protea cynaroides.</title>
        <authorList>
            <person name="Chang J."/>
            <person name="Duong T.A."/>
            <person name="Schoeman C."/>
            <person name="Ma X."/>
            <person name="Roodt D."/>
            <person name="Barker N."/>
            <person name="Li Z."/>
            <person name="Van de Peer Y."/>
            <person name="Mizrachi E."/>
        </authorList>
    </citation>
    <scope>NUCLEOTIDE SEQUENCE</scope>
    <source>
        <tissue evidence="2">Young leaves</tissue>
    </source>
</reference>
<proteinExistence type="predicted"/>
<sequence length="240" mass="28358">MEVHSNTVNYSFIGKRLWNILRIAFFMVRKGFLSKRKLVMDMNLMMKRGKLLRKTLINLIFHHHHHSHSHSQDYEFSCSNSPNPVIFHVAKRKHHYLNFPCINPPPRVEEEESDMDMEMDMAVLVLSSNNNNNNLNKTKQQFPADPYSYSFRYDADTPEEALSPLLSPFSIRITNNSEEEEEEDDDEGDGGDANSRRVDDDAEEFIRRFYEQLRVQSRSTQLLQYEEEMQYQEMLARGTR</sequence>
<dbReference type="AlphaFoldDB" id="A0A9Q0H9D2"/>
<evidence type="ECO:0000313" key="3">
    <source>
        <dbReference type="Proteomes" id="UP001141806"/>
    </source>
</evidence>
<name>A0A9Q0H9D2_9MAGN</name>
<dbReference type="EMBL" id="JAMYWD010000009">
    <property type="protein sequence ID" value="KAJ4961001.1"/>
    <property type="molecule type" value="Genomic_DNA"/>
</dbReference>
<evidence type="ECO:0000313" key="2">
    <source>
        <dbReference type="EMBL" id="KAJ4961001.1"/>
    </source>
</evidence>
<gene>
    <name evidence="2" type="ORF">NE237_020911</name>
</gene>
<dbReference type="InterPro" id="IPR008480">
    <property type="entry name" value="DUF761_pln"/>
</dbReference>
<dbReference type="Proteomes" id="UP001141806">
    <property type="component" value="Unassembled WGS sequence"/>
</dbReference>
<evidence type="ECO:0000256" key="1">
    <source>
        <dbReference type="SAM" id="MobiDB-lite"/>
    </source>
</evidence>
<dbReference type="OrthoDB" id="1512693at2759"/>
<dbReference type="PANTHER" id="PTHR33265">
    <property type="entry name" value="AVR9/CF-9 RAPIDLY ELICITED PROTEIN-RELATED"/>
    <property type="match status" value="1"/>
</dbReference>
<accession>A0A9Q0H9D2</accession>
<comment type="caution">
    <text evidence="2">The sequence shown here is derived from an EMBL/GenBank/DDBJ whole genome shotgun (WGS) entry which is preliminary data.</text>
</comment>
<keyword evidence="3" id="KW-1185">Reference proteome</keyword>
<dbReference type="Pfam" id="PF05553">
    <property type="entry name" value="DUF761"/>
    <property type="match status" value="1"/>
</dbReference>
<dbReference type="PANTHER" id="PTHR33265:SF6">
    <property type="entry name" value="OS01G0930500 PROTEIN"/>
    <property type="match status" value="1"/>
</dbReference>